<evidence type="ECO:0000259" key="1">
    <source>
        <dbReference type="Pfam" id="PF07589"/>
    </source>
</evidence>
<evidence type="ECO:0000313" key="3">
    <source>
        <dbReference type="Proteomes" id="UP000515955"/>
    </source>
</evidence>
<organism evidence="2 3">
    <name type="scientific">Sphingomonas rhizophila</name>
    <dbReference type="NCBI Taxonomy" id="2071607"/>
    <lineage>
        <taxon>Bacteria</taxon>
        <taxon>Pseudomonadati</taxon>
        <taxon>Pseudomonadota</taxon>
        <taxon>Alphaproteobacteria</taxon>
        <taxon>Sphingomonadales</taxon>
        <taxon>Sphingomonadaceae</taxon>
        <taxon>Sphingomonas</taxon>
    </lineage>
</organism>
<feature type="domain" description="Ice-binding protein C-terminal" evidence="1">
    <location>
        <begin position="198"/>
        <end position="222"/>
    </location>
</feature>
<dbReference type="Pfam" id="PF07589">
    <property type="entry name" value="PEP-CTERM"/>
    <property type="match status" value="1"/>
</dbReference>
<dbReference type="InterPro" id="IPR013424">
    <property type="entry name" value="Ice-binding_C"/>
</dbReference>
<dbReference type="KEGG" id="srhi:H9L12_01905"/>
<proteinExistence type="predicted"/>
<dbReference type="NCBIfam" id="NF038126">
    <property type="entry name" value="PEP_CTERM_FxDxF"/>
    <property type="match status" value="1"/>
</dbReference>
<dbReference type="NCBIfam" id="TIGR02595">
    <property type="entry name" value="PEP_CTERM"/>
    <property type="match status" value="1"/>
</dbReference>
<reference evidence="2 3" key="1">
    <citation type="submission" date="2020-08" db="EMBL/GenBank/DDBJ databases">
        <title>Genome sequence of Sphingomonas rhizophila KACC 19189T.</title>
        <authorList>
            <person name="Hyun D.-W."/>
            <person name="Bae J.-W."/>
        </authorList>
    </citation>
    <scope>NUCLEOTIDE SEQUENCE [LARGE SCALE GENOMIC DNA]</scope>
    <source>
        <strain evidence="2 3">KACC 19189</strain>
    </source>
</reference>
<dbReference type="AlphaFoldDB" id="A0A7G9SE58"/>
<evidence type="ECO:0000313" key="2">
    <source>
        <dbReference type="EMBL" id="QNN66133.1"/>
    </source>
</evidence>
<protein>
    <submittedName>
        <fullName evidence="2">PEP-CTERM sorting domain-containing protein</fullName>
    </submittedName>
</protein>
<dbReference type="Proteomes" id="UP000515955">
    <property type="component" value="Chromosome"/>
</dbReference>
<dbReference type="NCBIfam" id="NF035944">
    <property type="entry name" value="PEPxxWA-CTERM"/>
    <property type="match status" value="1"/>
</dbReference>
<sequence>MRKINESITGGINGRHFYARVYDRSGRTLSSGLGRSGLGGRYDHHRPGEHDLCRSQRLRLFLSFSEPVSGHRAGCGDLGHTGIPLGTFQDFYTFTLGEDGTGSGSVTTSIDINALFEGATDTDFISVLVNGFAATASYRLQDGVTPCNTPGVGGCGSVETYALTNVPIYAFQLNTIEINGISRGLGSYGGQASFTPGAVPEPGTWAMMLLGFGAIGFGLRRRRPAFQAQLA</sequence>
<name>A0A7G9SE58_9SPHN</name>
<keyword evidence="3" id="KW-1185">Reference proteome</keyword>
<dbReference type="EMBL" id="CP060717">
    <property type="protein sequence ID" value="QNN66133.1"/>
    <property type="molecule type" value="Genomic_DNA"/>
</dbReference>
<gene>
    <name evidence="2" type="ORF">H9L12_01905</name>
</gene>
<accession>A0A7G9SE58</accession>